<protein>
    <submittedName>
        <fullName evidence="1">Uncharacterized protein</fullName>
    </submittedName>
</protein>
<evidence type="ECO:0000313" key="2">
    <source>
        <dbReference type="Proteomes" id="UP001218218"/>
    </source>
</evidence>
<dbReference type="Proteomes" id="UP001218218">
    <property type="component" value="Unassembled WGS sequence"/>
</dbReference>
<proteinExistence type="predicted"/>
<dbReference type="AlphaFoldDB" id="A0AAD7EWW5"/>
<organism evidence="1 2">
    <name type="scientific">Mycena albidolilacea</name>
    <dbReference type="NCBI Taxonomy" id="1033008"/>
    <lineage>
        <taxon>Eukaryota</taxon>
        <taxon>Fungi</taxon>
        <taxon>Dikarya</taxon>
        <taxon>Basidiomycota</taxon>
        <taxon>Agaricomycotina</taxon>
        <taxon>Agaricomycetes</taxon>
        <taxon>Agaricomycetidae</taxon>
        <taxon>Agaricales</taxon>
        <taxon>Marasmiineae</taxon>
        <taxon>Mycenaceae</taxon>
        <taxon>Mycena</taxon>
    </lineage>
</organism>
<dbReference type="EMBL" id="JARIHO010000011">
    <property type="protein sequence ID" value="KAJ7353535.1"/>
    <property type="molecule type" value="Genomic_DNA"/>
</dbReference>
<sequence length="166" mass="18188">MSSSLIDWTTSKISALYAPQHSSDEDTHTDTAAQLKTDLDSIFAPDAEIHLNHALVDLEKFKEFVESRRSETTQVEFQPEDLIETPVEDGNSDAGSIVAGKITLVKTHKFRIRAAPAKTTTIISFSAKIKQNPEPQIVQLFQTSADRPFKVTLPTPGSHAVDASAL</sequence>
<gene>
    <name evidence="1" type="ORF">DFH08DRAFT_934407</name>
</gene>
<name>A0AAD7EWW5_9AGAR</name>
<keyword evidence="2" id="KW-1185">Reference proteome</keyword>
<reference evidence="1" key="1">
    <citation type="submission" date="2023-03" db="EMBL/GenBank/DDBJ databases">
        <title>Massive genome expansion in bonnet fungi (Mycena s.s.) driven by repeated elements and novel gene families across ecological guilds.</title>
        <authorList>
            <consortium name="Lawrence Berkeley National Laboratory"/>
            <person name="Harder C.B."/>
            <person name="Miyauchi S."/>
            <person name="Viragh M."/>
            <person name="Kuo A."/>
            <person name="Thoen E."/>
            <person name="Andreopoulos B."/>
            <person name="Lu D."/>
            <person name="Skrede I."/>
            <person name="Drula E."/>
            <person name="Henrissat B."/>
            <person name="Morin E."/>
            <person name="Kohler A."/>
            <person name="Barry K."/>
            <person name="LaButti K."/>
            <person name="Morin E."/>
            <person name="Salamov A."/>
            <person name="Lipzen A."/>
            <person name="Mereny Z."/>
            <person name="Hegedus B."/>
            <person name="Baldrian P."/>
            <person name="Stursova M."/>
            <person name="Weitz H."/>
            <person name="Taylor A."/>
            <person name="Grigoriev I.V."/>
            <person name="Nagy L.G."/>
            <person name="Martin F."/>
            <person name="Kauserud H."/>
        </authorList>
    </citation>
    <scope>NUCLEOTIDE SEQUENCE</scope>
    <source>
        <strain evidence="1">CBHHK002</strain>
    </source>
</reference>
<comment type="caution">
    <text evidence="1">The sequence shown here is derived from an EMBL/GenBank/DDBJ whole genome shotgun (WGS) entry which is preliminary data.</text>
</comment>
<accession>A0AAD7EWW5</accession>
<evidence type="ECO:0000313" key="1">
    <source>
        <dbReference type="EMBL" id="KAJ7353535.1"/>
    </source>
</evidence>